<gene>
    <name evidence="1" type="ORF">MML48_1g04910</name>
</gene>
<name>A0ACB9TS34_HOLOL</name>
<sequence length="225" mass="25978">MDNNELTDMLQVFFECNKNRVEAVRRYSVRFPDREIPDSKIFQRIETNLRNYGSFKKPNTQKRKFSEDKELNVLLAVQENSQTSTREIAHNIGVSKTTVHGKLYTENIYCKVYLGKQEQQTDIGKDNSSNGNGPQNGFPQIPTLVWNCSMQFHVSSIKTDVLTVIVYEMCPFKPDMFLGRADVKLEDIYRESQNTNGPLIRKLVLHQVESGEVVVKLDLQLFTSY</sequence>
<evidence type="ECO:0000313" key="1">
    <source>
        <dbReference type="EMBL" id="KAI4469640.1"/>
    </source>
</evidence>
<dbReference type="Proteomes" id="UP001056778">
    <property type="component" value="Chromosome 1"/>
</dbReference>
<reference evidence="1" key="1">
    <citation type="submission" date="2022-04" db="EMBL/GenBank/DDBJ databases">
        <title>Chromosome-scale genome assembly of Holotrichia oblita Faldermann.</title>
        <authorList>
            <person name="Rongchong L."/>
        </authorList>
    </citation>
    <scope>NUCLEOTIDE SEQUENCE</scope>
    <source>
        <strain evidence="1">81SQS9</strain>
    </source>
</reference>
<keyword evidence="2" id="KW-1185">Reference proteome</keyword>
<accession>A0ACB9TS34</accession>
<protein>
    <submittedName>
        <fullName evidence="1">Transposable element tc3 transposase-like protein</fullName>
    </submittedName>
</protein>
<proteinExistence type="predicted"/>
<dbReference type="EMBL" id="CM043015">
    <property type="protein sequence ID" value="KAI4469640.1"/>
    <property type="molecule type" value="Genomic_DNA"/>
</dbReference>
<evidence type="ECO:0000313" key="2">
    <source>
        <dbReference type="Proteomes" id="UP001056778"/>
    </source>
</evidence>
<comment type="caution">
    <text evidence="1">The sequence shown here is derived from an EMBL/GenBank/DDBJ whole genome shotgun (WGS) entry which is preliminary data.</text>
</comment>
<organism evidence="1 2">
    <name type="scientific">Holotrichia oblita</name>
    <name type="common">Chafer beetle</name>
    <dbReference type="NCBI Taxonomy" id="644536"/>
    <lineage>
        <taxon>Eukaryota</taxon>
        <taxon>Metazoa</taxon>
        <taxon>Ecdysozoa</taxon>
        <taxon>Arthropoda</taxon>
        <taxon>Hexapoda</taxon>
        <taxon>Insecta</taxon>
        <taxon>Pterygota</taxon>
        <taxon>Neoptera</taxon>
        <taxon>Endopterygota</taxon>
        <taxon>Coleoptera</taxon>
        <taxon>Polyphaga</taxon>
        <taxon>Scarabaeiformia</taxon>
        <taxon>Scarabaeidae</taxon>
        <taxon>Melolonthinae</taxon>
        <taxon>Holotrichia</taxon>
    </lineage>
</organism>